<dbReference type="Gene3D" id="1.20.1590.10">
    <property type="entry name" value="YP_001051499.1 domain like"/>
    <property type="match status" value="1"/>
</dbReference>
<proteinExistence type="predicted"/>
<dbReference type="Pfam" id="PF04222">
    <property type="entry name" value="DUF416"/>
    <property type="match status" value="1"/>
</dbReference>
<keyword evidence="2" id="KW-1185">Reference proteome</keyword>
<dbReference type="Proteomes" id="UP000269265">
    <property type="component" value="Unassembled WGS sequence"/>
</dbReference>
<name>A0A426VH33_9BURK</name>
<dbReference type="RefSeq" id="WP_125241184.1">
    <property type="nucleotide sequence ID" value="NZ_RSED01000001.1"/>
</dbReference>
<organism evidence="1 2">
    <name type="scientific">Aquabacterium soli</name>
    <dbReference type="NCBI Taxonomy" id="2493092"/>
    <lineage>
        <taxon>Bacteria</taxon>
        <taxon>Pseudomonadati</taxon>
        <taxon>Pseudomonadota</taxon>
        <taxon>Betaproteobacteria</taxon>
        <taxon>Burkholderiales</taxon>
        <taxon>Aquabacterium</taxon>
    </lineage>
</organism>
<evidence type="ECO:0000313" key="1">
    <source>
        <dbReference type="EMBL" id="RRS06041.1"/>
    </source>
</evidence>
<evidence type="ECO:0000313" key="2">
    <source>
        <dbReference type="Proteomes" id="UP000269265"/>
    </source>
</evidence>
<accession>A0A426VH33</accession>
<gene>
    <name evidence="1" type="ORF">EIP75_00035</name>
</gene>
<protein>
    <submittedName>
        <fullName evidence="1">DUF416 family protein</fullName>
    </submittedName>
</protein>
<comment type="caution">
    <text evidence="1">The sequence shown here is derived from an EMBL/GenBank/DDBJ whole genome shotgun (WGS) entry which is preliminary data.</text>
</comment>
<dbReference type="InterPro" id="IPR023381">
    <property type="entry name" value="YP001051499.1-like_dom_sf"/>
</dbReference>
<sequence length="199" mass="22009">MIQSEVHEAISRLSANKCYLVGVGLVRRLAPGFDFFAKKHAQLERGEDFLRALSRIQSTYDVALSKQGVFGEVASVIAHLTPDTNDYDDLSASYALDAASSAWLLATCLGSPMHEKVLQISVLSIDSADRVIQELERIDFFDKNIEKLIQNHKIMLKELMAQAKIIEIASGNHSEEIILSEIIGYADSNLGSVALRQMD</sequence>
<reference evidence="1 2" key="1">
    <citation type="submission" date="2018-12" db="EMBL/GenBank/DDBJ databases">
        <title>The whole draft genome of Aquabacterium sp. SJQ9.</title>
        <authorList>
            <person name="Sun L."/>
            <person name="Gao X."/>
            <person name="Chen W."/>
            <person name="Huang K."/>
        </authorList>
    </citation>
    <scope>NUCLEOTIDE SEQUENCE [LARGE SCALE GENOMIC DNA]</scope>
    <source>
        <strain evidence="1 2">SJQ9</strain>
    </source>
</reference>
<dbReference type="InterPro" id="IPR007338">
    <property type="entry name" value="DUF416"/>
</dbReference>
<dbReference type="AlphaFoldDB" id="A0A426VH33"/>
<dbReference type="EMBL" id="RSED01000001">
    <property type="protein sequence ID" value="RRS06041.1"/>
    <property type="molecule type" value="Genomic_DNA"/>
</dbReference>